<feature type="domain" description="WW" evidence="4">
    <location>
        <begin position="65"/>
        <end position="99"/>
    </location>
</feature>
<sequence length="238" mass="26265">MVSLHTPLKTIKELENSAKKRKWEEEAVEELFEKPLLSSSSSSSSRKGSKSPKSMFDTELLHLETPLPLEWQRCLDIQSGQIHYYNMRTQTRTSNDPRTTNSVPDPPTPPPTHMSLDLELNLPCGSSTTTTKTRYSSPHGPSTDDITTTGNGDKFPDWSKSKGNDYSGGSGGIPQCPSWLAFGGDEREMITAVCKKCHMLVMMCKSSPACPNCKFVHPPDQTLPNNLFANKSGLSLLC</sequence>
<feature type="compositionally biased region" description="Basic and acidic residues" evidence="3">
    <location>
        <begin position="154"/>
        <end position="163"/>
    </location>
</feature>
<feature type="region of interest" description="Disordered" evidence="3">
    <location>
        <begin position="1"/>
        <end position="53"/>
    </location>
</feature>
<evidence type="ECO:0000256" key="2">
    <source>
        <dbReference type="ARBA" id="ARBA00022490"/>
    </source>
</evidence>
<dbReference type="PROSITE" id="PS50020">
    <property type="entry name" value="WW_DOMAIN_2"/>
    <property type="match status" value="1"/>
</dbReference>
<dbReference type="InterPro" id="IPR051105">
    <property type="entry name" value="WWC/KIBRA_Hippo_Reg"/>
</dbReference>
<feature type="compositionally biased region" description="Basic and acidic residues" evidence="3">
    <location>
        <begin position="10"/>
        <end position="25"/>
    </location>
</feature>
<evidence type="ECO:0000313" key="5">
    <source>
        <dbReference type="EMBL" id="KAG5544017.1"/>
    </source>
</evidence>
<organism evidence="5 6">
    <name type="scientific">Rhododendron griersonianum</name>
    <dbReference type="NCBI Taxonomy" id="479676"/>
    <lineage>
        <taxon>Eukaryota</taxon>
        <taxon>Viridiplantae</taxon>
        <taxon>Streptophyta</taxon>
        <taxon>Embryophyta</taxon>
        <taxon>Tracheophyta</taxon>
        <taxon>Spermatophyta</taxon>
        <taxon>Magnoliopsida</taxon>
        <taxon>eudicotyledons</taxon>
        <taxon>Gunneridae</taxon>
        <taxon>Pentapetalae</taxon>
        <taxon>asterids</taxon>
        <taxon>Ericales</taxon>
        <taxon>Ericaceae</taxon>
        <taxon>Ericoideae</taxon>
        <taxon>Rhodoreae</taxon>
        <taxon>Rhododendron</taxon>
    </lineage>
</organism>
<dbReference type="PANTHER" id="PTHR14791">
    <property type="entry name" value="BOMB/KIRA PROTEINS"/>
    <property type="match status" value="1"/>
</dbReference>
<keyword evidence="2" id="KW-0963">Cytoplasm</keyword>
<name>A0AAV6JV14_9ERIC</name>
<evidence type="ECO:0000259" key="4">
    <source>
        <dbReference type="PROSITE" id="PS50020"/>
    </source>
</evidence>
<proteinExistence type="predicted"/>
<dbReference type="InterPro" id="IPR036020">
    <property type="entry name" value="WW_dom_sf"/>
</dbReference>
<comment type="subcellular location">
    <subcellularLocation>
        <location evidence="1">Cytoplasm</location>
    </subcellularLocation>
</comment>
<dbReference type="PANTHER" id="PTHR14791:SF42">
    <property type="entry name" value="F16L1.2 PROTEIN"/>
    <property type="match status" value="1"/>
</dbReference>
<evidence type="ECO:0000313" key="6">
    <source>
        <dbReference type="Proteomes" id="UP000823749"/>
    </source>
</evidence>
<feature type="region of interest" description="Disordered" evidence="3">
    <location>
        <begin position="90"/>
        <end position="170"/>
    </location>
</feature>
<evidence type="ECO:0000256" key="1">
    <source>
        <dbReference type="ARBA" id="ARBA00004496"/>
    </source>
</evidence>
<reference evidence="5 6" key="1">
    <citation type="submission" date="2020-08" db="EMBL/GenBank/DDBJ databases">
        <title>Plant Genome Project.</title>
        <authorList>
            <person name="Zhang R.-G."/>
        </authorList>
    </citation>
    <scope>NUCLEOTIDE SEQUENCE [LARGE SCALE GENOMIC DNA]</scope>
    <source>
        <strain evidence="5">WSP0</strain>
        <tissue evidence="5">Leaf</tissue>
    </source>
</reference>
<feature type="compositionally biased region" description="Polar residues" evidence="3">
    <location>
        <begin position="90"/>
        <end position="103"/>
    </location>
</feature>
<dbReference type="Proteomes" id="UP000823749">
    <property type="component" value="Chromosome 6"/>
</dbReference>
<feature type="compositionally biased region" description="Low complexity" evidence="3">
    <location>
        <begin position="126"/>
        <end position="137"/>
    </location>
</feature>
<dbReference type="AlphaFoldDB" id="A0AAV6JV14"/>
<keyword evidence="6" id="KW-1185">Reference proteome</keyword>
<dbReference type="SUPFAM" id="SSF51045">
    <property type="entry name" value="WW domain"/>
    <property type="match status" value="1"/>
</dbReference>
<comment type="caution">
    <text evidence="5">The sequence shown here is derived from an EMBL/GenBank/DDBJ whole genome shotgun (WGS) entry which is preliminary data.</text>
</comment>
<dbReference type="InterPro" id="IPR001202">
    <property type="entry name" value="WW_dom"/>
</dbReference>
<gene>
    <name evidence="5" type="ORF">RHGRI_016689</name>
</gene>
<accession>A0AAV6JV14</accession>
<dbReference type="Gene3D" id="2.20.70.10">
    <property type="match status" value="1"/>
</dbReference>
<dbReference type="GO" id="GO:0005737">
    <property type="term" value="C:cytoplasm"/>
    <property type="evidence" value="ECO:0007669"/>
    <property type="project" value="UniProtKB-SubCell"/>
</dbReference>
<feature type="compositionally biased region" description="Low complexity" evidence="3">
    <location>
        <begin position="38"/>
        <end position="53"/>
    </location>
</feature>
<dbReference type="EMBL" id="JACTNZ010000006">
    <property type="protein sequence ID" value="KAG5544017.1"/>
    <property type="molecule type" value="Genomic_DNA"/>
</dbReference>
<protein>
    <recommendedName>
        <fullName evidence="4">WW domain-containing protein</fullName>
    </recommendedName>
</protein>
<evidence type="ECO:0000256" key="3">
    <source>
        <dbReference type="SAM" id="MobiDB-lite"/>
    </source>
</evidence>